<reference evidence="2 3" key="1">
    <citation type="journal article" date="2015" name="Genome Biol. Evol.">
        <title>Comparative Genomics of a Bacterivorous Green Alga Reveals Evolutionary Causalities and Consequences of Phago-Mixotrophic Mode of Nutrition.</title>
        <authorList>
            <person name="Burns J.A."/>
            <person name="Paasch A."/>
            <person name="Narechania A."/>
            <person name="Kim E."/>
        </authorList>
    </citation>
    <scope>NUCLEOTIDE SEQUENCE [LARGE SCALE GENOMIC DNA]</scope>
    <source>
        <strain evidence="2 3">PLY_AMNH</strain>
    </source>
</reference>
<dbReference type="Proteomes" id="UP001190700">
    <property type="component" value="Unassembled WGS sequence"/>
</dbReference>
<gene>
    <name evidence="2" type="ORF">CYMTET_6230</name>
</gene>
<dbReference type="EMBL" id="LGRX02001403">
    <property type="protein sequence ID" value="KAK3286202.1"/>
    <property type="molecule type" value="Genomic_DNA"/>
</dbReference>
<comment type="caution">
    <text evidence="2">The sequence shown here is derived from an EMBL/GenBank/DDBJ whole genome shotgun (WGS) entry which is preliminary data.</text>
</comment>
<evidence type="ECO:0000313" key="2">
    <source>
        <dbReference type="EMBL" id="KAK3286202.1"/>
    </source>
</evidence>
<keyword evidence="3" id="KW-1185">Reference proteome</keyword>
<organism evidence="2 3">
    <name type="scientific">Cymbomonas tetramitiformis</name>
    <dbReference type="NCBI Taxonomy" id="36881"/>
    <lineage>
        <taxon>Eukaryota</taxon>
        <taxon>Viridiplantae</taxon>
        <taxon>Chlorophyta</taxon>
        <taxon>Pyramimonadophyceae</taxon>
        <taxon>Pyramimonadales</taxon>
        <taxon>Pyramimonadaceae</taxon>
        <taxon>Cymbomonas</taxon>
    </lineage>
</organism>
<evidence type="ECO:0000256" key="1">
    <source>
        <dbReference type="SAM" id="MobiDB-lite"/>
    </source>
</evidence>
<accession>A0AAE0LIA1</accession>
<feature type="region of interest" description="Disordered" evidence="1">
    <location>
        <begin position="90"/>
        <end position="115"/>
    </location>
</feature>
<proteinExistence type="predicted"/>
<name>A0AAE0LIA1_9CHLO</name>
<dbReference type="AlphaFoldDB" id="A0AAE0LIA1"/>
<sequence>MDTCTPMWCEIFHAHRAGASLGPLLATVAQGLWRRLPCSLSSSQSLLYSEPIGAHAEAAIIAVTRCCSCDSEPGSKFALAAKELASSSAYPDSRELSRQAVRRRVPQRTDKLVTR</sequence>
<evidence type="ECO:0000313" key="3">
    <source>
        <dbReference type="Proteomes" id="UP001190700"/>
    </source>
</evidence>
<protein>
    <submittedName>
        <fullName evidence="2">Uncharacterized protein</fullName>
    </submittedName>
</protein>